<dbReference type="RefSeq" id="WP_205186553.1">
    <property type="nucleotide sequence ID" value="NZ_JAFBFC010000003.1"/>
</dbReference>
<proteinExistence type="predicted"/>
<evidence type="ECO:0000259" key="5">
    <source>
        <dbReference type="PROSITE" id="PS50006"/>
    </source>
</evidence>
<evidence type="ECO:0000256" key="1">
    <source>
        <dbReference type="ARBA" id="ARBA00023015"/>
    </source>
</evidence>
<keyword evidence="2 4" id="KW-0238">DNA-binding</keyword>
<protein>
    <submittedName>
        <fullName evidence="7">PSer/pThr/pTyr-binding forkhead associated (FHA) protein</fullName>
    </submittedName>
</protein>
<organism evidence="7 8">
    <name type="scientific">Priestia iocasae</name>
    <dbReference type="NCBI Taxonomy" id="2291674"/>
    <lineage>
        <taxon>Bacteria</taxon>
        <taxon>Bacillati</taxon>
        <taxon>Bacillota</taxon>
        <taxon>Bacilli</taxon>
        <taxon>Bacillales</taxon>
        <taxon>Bacillaceae</taxon>
        <taxon>Priestia</taxon>
    </lineage>
</organism>
<dbReference type="PROSITE" id="PS50006">
    <property type="entry name" value="FHA_DOMAIN"/>
    <property type="match status" value="1"/>
</dbReference>
<dbReference type="InterPro" id="IPR050923">
    <property type="entry name" value="Cell_Proc_Reg/RNA_Proc"/>
</dbReference>
<dbReference type="InterPro" id="IPR016032">
    <property type="entry name" value="Sig_transdc_resp-reg_C-effctor"/>
</dbReference>
<feature type="domain" description="OmpR/PhoB-type" evidence="6">
    <location>
        <begin position="115"/>
        <end position="220"/>
    </location>
</feature>
<dbReference type="Pfam" id="PF00498">
    <property type="entry name" value="FHA"/>
    <property type="match status" value="1"/>
</dbReference>
<evidence type="ECO:0000313" key="7">
    <source>
        <dbReference type="EMBL" id="MBM7703067.1"/>
    </source>
</evidence>
<dbReference type="CDD" id="cd00060">
    <property type="entry name" value="FHA"/>
    <property type="match status" value="1"/>
</dbReference>
<feature type="DNA-binding region" description="OmpR/PhoB-type" evidence="4">
    <location>
        <begin position="115"/>
        <end position="220"/>
    </location>
</feature>
<evidence type="ECO:0000259" key="6">
    <source>
        <dbReference type="PROSITE" id="PS51755"/>
    </source>
</evidence>
<comment type="caution">
    <text evidence="7">The sequence shown here is derived from an EMBL/GenBank/DDBJ whole genome shotgun (WGS) entry which is preliminary data.</text>
</comment>
<dbReference type="SMART" id="SM00862">
    <property type="entry name" value="Trans_reg_C"/>
    <property type="match status" value="1"/>
</dbReference>
<evidence type="ECO:0000256" key="2">
    <source>
        <dbReference type="ARBA" id="ARBA00023125"/>
    </source>
</evidence>
<dbReference type="InterPro" id="IPR008984">
    <property type="entry name" value="SMAD_FHA_dom_sf"/>
</dbReference>
<name>A0ABS2QUG6_9BACI</name>
<keyword evidence="3" id="KW-0804">Transcription</keyword>
<dbReference type="CDD" id="cd00383">
    <property type="entry name" value="trans_reg_C"/>
    <property type="match status" value="1"/>
</dbReference>
<accession>A0ABS2QUG6</accession>
<keyword evidence="8" id="KW-1185">Reference proteome</keyword>
<dbReference type="SMART" id="SM00240">
    <property type="entry name" value="FHA"/>
    <property type="match status" value="1"/>
</dbReference>
<dbReference type="Proteomes" id="UP000809829">
    <property type="component" value="Unassembled WGS sequence"/>
</dbReference>
<dbReference type="Pfam" id="PF00486">
    <property type="entry name" value="Trans_reg_C"/>
    <property type="match status" value="1"/>
</dbReference>
<dbReference type="PROSITE" id="PS51755">
    <property type="entry name" value="OMPR_PHOB"/>
    <property type="match status" value="1"/>
</dbReference>
<feature type="domain" description="FHA" evidence="5">
    <location>
        <begin position="27"/>
        <end position="79"/>
    </location>
</feature>
<gene>
    <name evidence="7" type="ORF">JOC83_001914</name>
</gene>
<evidence type="ECO:0000313" key="8">
    <source>
        <dbReference type="Proteomes" id="UP000809829"/>
    </source>
</evidence>
<dbReference type="InterPro" id="IPR036388">
    <property type="entry name" value="WH-like_DNA-bd_sf"/>
</dbReference>
<dbReference type="PANTHER" id="PTHR23308">
    <property type="entry name" value="NUCLEAR INHIBITOR OF PROTEIN PHOSPHATASE-1"/>
    <property type="match status" value="1"/>
</dbReference>
<reference evidence="7 8" key="1">
    <citation type="submission" date="2021-01" db="EMBL/GenBank/DDBJ databases">
        <title>Genomic Encyclopedia of Type Strains, Phase IV (KMG-IV): sequencing the most valuable type-strain genomes for metagenomic binning, comparative biology and taxonomic classification.</title>
        <authorList>
            <person name="Goeker M."/>
        </authorList>
    </citation>
    <scope>NUCLEOTIDE SEQUENCE [LARGE SCALE GENOMIC DNA]</scope>
    <source>
        <strain evidence="7 8">DSM 104297</strain>
    </source>
</reference>
<evidence type="ECO:0000256" key="3">
    <source>
        <dbReference type="ARBA" id="ARBA00023163"/>
    </source>
</evidence>
<dbReference type="InterPro" id="IPR001867">
    <property type="entry name" value="OmpR/PhoB-type_DNA-bd"/>
</dbReference>
<dbReference type="SUPFAM" id="SSF49879">
    <property type="entry name" value="SMAD/FHA domain"/>
    <property type="match status" value="1"/>
</dbReference>
<dbReference type="Gene3D" id="1.10.10.10">
    <property type="entry name" value="Winged helix-like DNA-binding domain superfamily/Winged helix DNA-binding domain"/>
    <property type="match status" value="1"/>
</dbReference>
<dbReference type="Gene3D" id="2.60.200.20">
    <property type="match status" value="1"/>
</dbReference>
<keyword evidence="1" id="KW-0805">Transcription regulation</keyword>
<dbReference type="InterPro" id="IPR000253">
    <property type="entry name" value="FHA_dom"/>
</dbReference>
<dbReference type="EMBL" id="JAFBFC010000003">
    <property type="protein sequence ID" value="MBM7703067.1"/>
    <property type="molecule type" value="Genomic_DNA"/>
</dbReference>
<sequence length="229" mass="26464">MNSFYLIVEQAPPFEAGSSIPLQLTNMIIGRQRDDWTPQIALTNAFVSRKHACLYVEEHQLFIMDLNSKHGTEVNGVKLEPHVPAALKPSDKITLANAMVSFYLSTNLDETMDLTPLLNETPRVSLTLEPIKQMVYVDDQTYPFSSKEFQFLEMLLRQQEQFVSQDDLKKRVWPERLLEDEDVPNVGSEEMASLLYRIRKQLKDYITIESIRGKGYILHVNEKVEYAPR</sequence>
<evidence type="ECO:0000256" key="4">
    <source>
        <dbReference type="PROSITE-ProRule" id="PRU01091"/>
    </source>
</evidence>
<dbReference type="SUPFAM" id="SSF46894">
    <property type="entry name" value="C-terminal effector domain of the bipartite response regulators"/>
    <property type="match status" value="1"/>
</dbReference>